<comment type="caution">
    <text evidence="6">The sequence shown here is derived from an EMBL/GenBank/DDBJ whole genome shotgun (WGS) entry which is preliminary data.</text>
</comment>
<protein>
    <submittedName>
        <fullName evidence="6">Uncharacterized protein</fullName>
    </submittedName>
</protein>
<evidence type="ECO:0000313" key="7">
    <source>
        <dbReference type="Proteomes" id="UP001177023"/>
    </source>
</evidence>
<proteinExistence type="predicted"/>
<keyword evidence="5" id="KW-0325">Glycoprotein</keyword>
<dbReference type="Proteomes" id="UP001177023">
    <property type="component" value="Unassembled WGS sequence"/>
</dbReference>
<evidence type="ECO:0000256" key="3">
    <source>
        <dbReference type="ARBA" id="ARBA00022679"/>
    </source>
</evidence>
<dbReference type="AlphaFoldDB" id="A0AA36G454"/>
<keyword evidence="3" id="KW-0808">Transferase</keyword>
<name>A0AA36G454_9BILA</name>
<accession>A0AA36G454</accession>
<evidence type="ECO:0000256" key="5">
    <source>
        <dbReference type="ARBA" id="ARBA00023180"/>
    </source>
</evidence>
<evidence type="ECO:0000256" key="4">
    <source>
        <dbReference type="ARBA" id="ARBA00023136"/>
    </source>
</evidence>
<organism evidence="6 7">
    <name type="scientific">Mesorhabditis spiculigera</name>
    <dbReference type="NCBI Taxonomy" id="96644"/>
    <lineage>
        <taxon>Eukaryota</taxon>
        <taxon>Metazoa</taxon>
        <taxon>Ecdysozoa</taxon>
        <taxon>Nematoda</taxon>
        <taxon>Chromadorea</taxon>
        <taxon>Rhabditida</taxon>
        <taxon>Rhabditina</taxon>
        <taxon>Rhabditomorpha</taxon>
        <taxon>Rhabditoidea</taxon>
        <taxon>Rhabditidae</taxon>
        <taxon>Mesorhabditinae</taxon>
        <taxon>Mesorhabditis</taxon>
    </lineage>
</organism>
<gene>
    <name evidence="6" type="ORF">MSPICULIGERA_LOCUS10683</name>
</gene>
<keyword evidence="2" id="KW-0328">Glycosyltransferase</keyword>
<dbReference type="EMBL" id="CATQJA010002595">
    <property type="protein sequence ID" value="CAJ0572294.1"/>
    <property type="molecule type" value="Genomic_DNA"/>
</dbReference>
<dbReference type="PANTHER" id="PTHR46671:SF7">
    <property type="entry name" value="CORE-2_I-BRANCHING ENZYME"/>
    <property type="match status" value="1"/>
</dbReference>
<sequence>MSKFQELPFESDCTTVRRRIIGDQPAPKINYSIAYATNVYTDYESLAIQLSATYSPENHYCYHVDSKATPKFKKQILKLQQCFPNIYVTKAQYDVTSQGRNNNIAHLRCMRILLTKKRWEYLITLQAHDVVVHTNLELSKMLKLLDGTNDFNIGSVLWNRIPKTATFFIRNLNLWTKDTRLSDLQRQRAKLELARGLEEATFMRSAVRWMVKEVNITTLMHTFNGGSHSVDEQLFASLAVSEKLQMPGGYHSACLKNRDPNKFFTHTRWVWEGHPNCHRRHDVCLYGIEDLYQARKTARRYIALNKFMGSWDFAATVCMAESLYNRTHFGEEAFDAKYIANHSGRSTWVHSRWLVEIQVFNQRTVNGTISSAKFVSSFANSFKETDHKTLHIEENGRKHCDYNLSQVIARRKKERNIPNLTCHPSAEEKKF</sequence>
<reference evidence="6" key="1">
    <citation type="submission" date="2023-06" db="EMBL/GenBank/DDBJ databases">
        <authorList>
            <person name="Delattre M."/>
        </authorList>
    </citation>
    <scope>NUCLEOTIDE SEQUENCE</scope>
    <source>
        <strain evidence="6">AF72</strain>
    </source>
</reference>
<dbReference type="PANTHER" id="PTHR46671">
    <property type="entry name" value="PROTEIN CBG11221"/>
    <property type="match status" value="1"/>
</dbReference>
<dbReference type="Pfam" id="PF02485">
    <property type="entry name" value="Branch"/>
    <property type="match status" value="1"/>
</dbReference>
<evidence type="ECO:0000313" key="6">
    <source>
        <dbReference type="EMBL" id="CAJ0572294.1"/>
    </source>
</evidence>
<evidence type="ECO:0000256" key="1">
    <source>
        <dbReference type="ARBA" id="ARBA00004606"/>
    </source>
</evidence>
<keyword evidence="4" id="KW-0472">Membrane</keyword>
<evidence type="ECO:0000256" key="2">
    <source>
        <dbReference type="ARBA" id="ARBA00022676"/>
    </source>
</evidence>
<dbReference type="InterPro" id="IPR003406">
    <property type="entry name" value="Glyco_trans_14"/>
</dbReference>
<feature type="non-terminal residue" evidence="6">
    <location>
        <position position="1"/>
    </location>
</feature>
<keyword evidence="7" id="KW-1185">Reference proteome</keyword>
<dbReference type="GO" id="GO:0016757">
    <property type="term" value="F:glycosyltransferase activity"/>
    <property type="evidence" value="ECO:0007669"/>
    <property type="project" value="UniProtKB-KW"/>
</dbReference>
<comment type="subcellular location">
    <subcellularLocation>
        <location evidence="1">Membrane</location>
        <topology evidence="1">Single-pass type II membrane protein</topology>
    </subcellularLocation>
</comment>
<dbReference type="GO" id="GO:0016020">
    <property type="term" value="C:membrane"/>
    <property type="evidence" value="ECO:0007669"/>
    <property type="project" value="UniProtKB-SubCell"/>
</dbReference>